<dbReference type="EMBL" id="QGMY01000007">
    <property type="protein sequence ID" value="PWR72049.1"/>
    <property type="molecule type" value="Genomic_DNA"/>
</dbReference>
<comment type="caution">
    <text evidence="2">The sequence shown here is derived from an EMBL/GenBank/DDBJ whole genome shotgun (WGS) entry which is preliminary data.</text>
</comment>
<dbReference type="Gene3D" id="1.10.10.10">
    <property type="entry name" value="Winged helix-like DNA-binding domain superfamily/Winged helix DNA-binding domain"/>
    <property type="match status" value="1"/>
</dbReference>
<dbReference type="InterPro" id="IPR002831">
    <property type="entry name" value="Tscrpt_reg_TrmB_N"/>
</dbReference>
<dbReference type="Pfam" id="PF01978">
    <property type="entry name" value="TrmB"/>
    <property type="match status" value="1"/>
</dbReference>
<evidence type="ECO:0000259" key="1">
    <source>
        <dbReference type="Pfam" id="PF01978"/>
    </source>
</evidence>
<organism evidence="2 3">
    <name type="scientific">Methanospirillum lacunae</name>
    <dbReference type="NCBI Taxonomy" id="668570"/>
    <lineage>
        <taxon>Archaea</taxon>
        <taxon>Methanobacteriati</taxon>
        <taxon>Methanobacteriota</taxon>
        <taxon>Stenosarchaea group</taxon>
        <taxon>Methanomicrobia</taxon>
        <taxon>Methanomicrobiales</taxon>
        <taxon>Methanospirillaceae</taxon>
        <taxon>Methanospirillum</taxon>
    </lineage>
</organism>
<sequence length="154" mass="17710">MLFNCSPGDHGPQPRWILSRSQRNGVIHDFSPASCIHYNSHSYQSFPSVRAEEYDWIIYHVICEEKNNTADEICEKSGFSQEQVSESLERLKKTRLVECRGDRYRVCSLEEFIFSSQINQDPFSDIFIENGVIKVKTAAKQPEDKNQDDSGNQG</sequence>
<dbReference type="SUPFAM" id="SSF46785">
    <property type="entry name" value="Winged helix' DNA-binding domain"/>
    <property type="match status" value="1"/>
</dbReference>
<keyword evidence="3" id="KW-1185">Reference proteome</keyword>
<name>A0A2V2MXC1_9EURY</name>
<dbReference type="InterPro" id="IPR036390">
    <property type="entry name" value="WH_DNA-bd_sf"/>
</dbReference>
<gene>
    <name evidence="2" type="ORF">DK846_08650</name>
</gene>
<protein>
    <recommendedName>
        <fullName evidence="1">Transcription regulator TrmB N-terminal domain-containing protein</fullName>
    </recommendedName>
</protein>
<reference evidence="2 3" key="1">
    <citation type="submission" date="2018-05" db="EMBL/GenBank/DDBJ databases">
        <title>Draft genome of Methanospirillum lacunae Ki8-1.</title>
        <authorList>
            <person name="Dueholm M.S."/>
            <person name="Nielsen P.H."/>
            <person name="Bakmann L.F."/>
            <person name="Otzen D.E."/>
        </authorList>
    </citation>
    <scope>NUCLEOTIDE SEQUENCE [LARGE SCALE GENOMIC DNA]</scope>
    <source>
        <strain evidence="2 3">Ki8-1</strain>
    </source>
</reference>
<evidence type="ECO:0000313" key="3">
    <source>
        <dbReference type="Proteomes" id="UP000245657"/>
    </source>
</evidence>
<dbReference type="AlphaFoldDB" id="A0A2V2MXC1"/>
<evidence type="ECO:0000313" key="2">
    <source>
        <dbReference type="EMBL" id="PWR72049.1"/>
    </source>
</evidence>
<dbReference type="InterPro" id="IPR036388">
    <property type="entry name" value="WH-like_DNA-bd_sf"/>
</dbReference>
<feature type="domain" description="Transcription regulator TrmB N-terminal" evidence="1">
    <location>
        <begin position="53"/>
        <end position="105"/>
    </location>
</feature>
<dbReference type="Proteomes" id="UP000245657">
    <property type="component" value="Unassembled WGS sequence"/>
</dbReference>
<accession>A0A2V2MXC1</accession>
<proteinExistence type="predicted"/>